<gene>
    <name evidence="2" type="ORF">ATK74_2930</name>
</gene>
<protein>
    <submittedName>
        <fullName evidence="2">Uncharacterized protein</fullName>
    </submittedName>
</protein>
<accession>A0A2A9CW37</accession>
<keyword evidence="3" id="KW-1185">Reference proteome</keyword>
<sequence length="59" mass="6767">MTDDPSFAAFIAAVWGLFQIVFPFVALGLLISIHLRLKDVAKQQSETYRQMLKLSKQQR</sequence>
<dbReference type="Proteomes" id="UP000226079">
    <property type="component" value="Unassembled WGS sequence"/>
</dbReference>
<evidence type="ECO:0000313" key="2">
    <source>
        <dbReference type="EMBL" id="PFG18346.1"/>
    </source>
</evidence>
<comment type="caution">
    <text evidence="2">The sequence shown here is derived from an EMBL/GenBank/DDBJ whole genome shotgun (WGS) entry which is preliminary data.</text>
</comment>
<evidence type="ECO:0000256" key="1">
    <source>
        <dbReference type="SAM" id="Phobius"/>
    </source>
</evidence>
<organism evidence="2 3">
    <name type="scientific">Propionicimonas paludicola</name>
    <dbReference type="NCBI Taxonomy" id="185243"/>
    <lineage>
        <taxon>Bacteria</taxon>
        <taxon>Bacillati</taxon>
        <taxon>Actinomycetota</taxon>
        <taxon>Actinomycetes</taxon>
        <taxon>Propionibacteriales</taxon>
        <taxon>Nocardioidaceae</taxon>
        <taxon>Propionicimonas</taxon>
    </lineage>
</organism>
<name>A0A2A9CW37_9ACTN</name>
<proteinExistence type="predicted"/>
<dbReference type="RefSeq" id="WP_098461711.1">
    <property type="nucleotide sequence ID" value="NZ_PDJC01000001.1"/>
</dbReference>
<dbReference type="AlphaFoldDB" id="A0A2A9CW37"/>
<reference evidence="2 3" key="1">
    <citation type="submission" date="2017-10" db="EMBL/GenBank/DDBJ databases">
        <title>Sequencing the genomes of 1000 actinobacteria strains.</title>
        <authorList>
            <person name="Klenk H.-P."/>
        </authorList>
    </citation>
    <scope>NUCLEOTIDE SEQUENCE [LARGE SCALE GENOMIC DNA]</scope>
    <source>
        <strain evidence="2 3">DSM 15597</strain>
    </source>
</reference>
<evidence type="ECO:0000313" key="3">
    <source>
        <dbReference type="Proteomes" id="UP000226079"/>
    </source>
</evidence>
<keyword evidence="1" id="KW-0472">Membrane</keyword>
<keyword evidence="1" id="KW-1133">Transmembrane helix</keyword>
<dbReference type="EMBL" id="PDJC01000001">
    <property type="protein sequence ID" value="PFG18346.1"/>
    <property type="molecule type" value="Genomic_DNA"/>
</dbReference>
<keyword evidence="1" id="KW-0812">Transmembrane</keyword>
<feature type="transmembrane region" description="Helical" evidence="1">
    <location>
        <begin position="6"/>
        <end position="33"/>
    </location>
</feature>